<protein>
    <submittedName>
        <fullName evidence="2">Uncharacterized protein</fullName>
    </submittedName>
</protein>
<proteinExistence type="predicted"/>
<feature type="region of interest" description="Disordered" evidence="1">
    <location>
        <begin position="169"/>
        <end position="191"/>
    </location>
</feature>
<keyword evidence="3" id="KW-1185">Reference proteome</keyword>
<gene>
    <name evidence="2" type="ORF">NDU88_004965</name>
</gene>
<sequence length="262" mass="29368">MLCVRRLLAIQCTEGFSLTHTLNTAEGLMNGQALELYPAVVEEQQHNAQPIRNTAAANETSKEQLEPCYELQLKDTDKGDTLYATPKIFSTLTQQTVETASSDTVNSIDNQEKVSTVSSKESYTKIDYACKALEQSSFSYTAIVDMAIGWCKYGNFIEEEIEKAMDISSSLEGKEKEGDDGEESGIECNNSRDVYAQDERGTLEERKAEDKKLGNWTRSNPIKMSFLFECFFMLLLGSIIVRCLGNDAKCSTVFDFFLNNKH</sequence>
<name>A0AAV7RMF7_PLEWA</name>
<evidence type="ECO:0000313" key="3">
    <source>
        <dbReference type="Proteomes" id="UP001066276"/>
    </source>
</evidence>
<organism evidence="2 3">
    <name type="scientific">Pleurodeles waltl</name>
    <name type="common">Iberian ribbed newt</name>
    <dbReference type="NCBI Taxonomy" id="8319"/>
    <lineage>
        <taxon>Eukaryota</taxon>
        <taxon>Metazoa</taxon>
        <taxon>Chordata</taxon>
        <taxon>Craniata</taxon>
        <taxon>Vertebrata</taxon>
        <taxon>Euteleostomi</taxon>
        <taxon>Amphibia</taxon>
        <taxon>Batrachia</taxon>
        <taxon>Caudata</taxon>
        <taxon>Salamandroidea</taxon>
        <taxon>Salamandridae</taxon>
        <taxon>Pleurodelinae</taxon>
        <taxon>Pleurodeles</taxon>
    </lineage>
</organism>
<evidence type="ECO:0000313" key="2">
    <source>
        <dbReference type="EMBL" id="KAJ1152188.1"/>
    </source>
</evidence>
<dbReference type="Proteomes" id="UP001066276">
    <property type="component" value="Chromosome 5"/>
</dbReference>
<dbReference type="EMBL" id="JANPWB010000009">
    <property type="protein sequence ID" value="KAJ1152188.1"/>
    <property type="molecule type" value="Genomic_DNA"/>
</dbReference>
<evidence type="ECO:0000256" key="1">
    <source>
        <dbReference type="SAM" id="MobiDB-lite"/>
    </source>
</evidence>
<accession>A0AAV7RMF7</accession>
<reference evidence="2" key="1">
    <citation type="journal article" date="2022" name="bioRxiv">
        <title>Sequencing and chromosome-scale assembly of the giantPleurodeles waltlgenome.</title>
        <authorList>
            <person name="Brown T."/>
            <person name="Elewa A."/>
            <person name="Iarovenko S."/>
            <person name="Subramanian E."/>
            <person name="Araus A.J."/>
            <person name="Petzold A."/>
            <person name="Susuki M."/>
            <person name="Suzuki K.-i.T."/>
            <person name="Hayashi T."/>
            <person name="Toyoda A."/>
            <person name="Oliveira C."/>
            <person name="Osipova E."/>
            <person name="Leigh N.D."/>
            <person name="Simon A."/>
            <person name="Yun M.H."/>
        </authorList>
    </citation>
    <scope>NUCLEOTIDE SEQUENCE</scope>
    <source>
        <strain evidence="2">20211129_DDA</strain>
        <tissue evidence="2">Liver</tissue>
    </source>
</reference>
<dbReference type="AlphaFoldDB" id="A0AAV7RMF7"/>
<comment type="caution">
    <text evidence="2">The sequence shown here is derived from an EMBL/GenBank/DDBJ whole genome shotgun (WGS) entry which is preliminary data.</text>
</comment>